<dbReference type="InterPro" id="IPR000192">
    <property type="entry name" value="Aminotrans_V_dom"/>
</dbReference>
<keyword evidence="6" id="KW-0808">Transferase</keyword>
<organism evidence="6 7">
    <name type="scientific">Paraburkholderia fynbosensis</name>
    <dbReference type="NCBI Taxonomy" id="1200993"/>
    <lineage>
        <taxon>Bacteria</taxon>
        <taxon>Pseudomonadati</taxon>
        <taxon>Pseudomonadota</taxon>
        <taxon>Betaproteobacteria</taxon>
        <taxon>Burkholderiales</taxon>
        <taxon>Burkholderiaceae</taxon>
        <taxon>Paraburkholderia</taxon>
    </lineage>
</organism>
<dbReference type="InterPro" id="IPR015421">
    <property type="entry name" value="PyrdxlP-dep_Trfase_major"/>
</dbReference>
<dbReference type="AlphaFoldDB" id="A0A6J5GXJ5"/>
<keyword evidence="7" id="KW-1185">Reference proteome</keyword>
<evidence type="ECO:0000256" key="3">
    <source>
        <dbReference type="RuleBase" id="RU004075"/>
    </source>
</evidence>
<evidence type="ECO:0000313" key="7">
    <source>
        <dbReference type="Proteomes" id="UP000494252"/>
    </source>
</evidence>
<reference evidence="6 7" key="1">
    <citation type="submission" date="2020-04" db="EMBL/GenBank/DDBJ databases">
        <authorList>
            <person name="De Canck E."/>
        </authorList>
    </citation>
    <scope>NUCLEOTIDE SEQUENCE [LARGE SCALE GENOMIC DNA]</scope>
    <source>
        <strain evidence="6 7">LMG 27177</strain>
    </source>
</reference>
<protein>
    <submittedName>
        <fullName evidence="6">Cysteine desulfurase</fullName>
        <ecNumber evidence="6">2.8.1.7</ecNumber>
    </submittedName>
</protein>
<comment type="similarity">
    <text evidence="3">Belongs to the class-V pyridoxal-phosphate-dependent aminotransferase family.</text>
</comment>
<evidence type="ECO:0000259" key="5">
    <source>
        <dbReference type="Pfam" id="PF00266"/>
    </source>
</evidence>
<dbReference type="PROSITE" id="PS00595">
    <property type="entry name" value="AA_TRANSFER_CLASS_5"/>
    <property type="match status" value="1"/>
</dbReference>
<dbReference type="SUPFAM" id="SSF53383">
    <property type="entry name" value="PLP-dependent transferases"/>
    <property type="match status" value="1"/>
</dbReference>
<gene>
    <name evidence="6" type="primary">sufS_2</name>
    <name evidence="6" type="ORF">LMG27177_06649</name>
</gene>
<evidence type="ECO:0000256" key="4">
    <source>
        <dbReference type="RuleBase" id="RU004504"/>
    </source>
</evidence>
<dbReference type="GO" id="GO:0031071">
    <property type="term" value="F:cysteine desulfurase activity"/>
    <property type="evidence" value="ECO:0007669"/>
    <property type="project" value="UniProtKB-EC"/>
</dbReference>
<dbReference type="Gene3D" id="3.40.640.10">
    <property type="entry name" value="Type I PLP-dependent aspartate aminotransferase-like (Major domain)"/>
    <property type="match status" value="1"/>
</dbReference>
<dbReference type="Pfam" id="PF00266">
    <property type="entry name" value="Aminotran_5"/>
    <property type="match status" value="1"/>
</dbReference>
<dbReference type="Gene3D" id="3.90.1150.10">
    <property type="entry name" value="Aspartate Aminotransferase, domain 1"/>
    <property type="match status" value="1"/>
</dbReference>
<dbReference type="InterPro" id="IPR015422">
    <property type="entry name" value="PyrdxlP-dep_Trfase_small"/>
</dbReference>
<sequence>MSSPLSPAAVDALRARTPGTRSTTHFNHAGASLPSSATLEAIHAHLWREATIGPMEAGVAGRQQTERARALAAQLLNAQPAEIALTNGNSHGWGAAFAALGPWRLGERILVGRHEWGGNLAVMRLAAQRAGATIEAIPSDADGTVNPDALEAMLDDRVRLIALTWMPANGGLINPAAAIGRVARRHGIPYFIDAAQAVGQFPVDVVEVGCDVLSGAGRKALRGSRGTGLLYIRQDFLSRLTPAFVDTHCAPLDANGEPVLRNDAARFELSEASLALHCGLANALQEAIEIGIGNIRPRIDGIAQTLRRQLAAIAGVTVLDQGVERSGLVSFNVAGLDAVSVQRRLAARGVVIGSNGVPYTPLDMESRGLKQIARASVSYLTTESETGKLLDEIRALTRQQSTGD</sequence>
<proteinExistence type="inferred from homology"/>
<evidence type="ECO:0000256" key="2">
    <source>
        <dbReference type="ARBA" id="ARBA00022898"/>
    </source>
</evidence>
<dbReference type="PANTHER" id="PTHR43586">
    <property type="entry name" value="CYSTEINE DESULFURASE"/>
    <property type="match status" value="1"/>
</dbReference>
<dbReference type="EMBL" id="CADIKI010000027">
    <property type="protein sequence ID" value="CAB3808813.1"/>
    <property type="molecule type" value="Genomic_DNA"/>
</dbReference>
<dbReference type="PANTHER" id="PTHR43586:SF24">
    <property type="entry name" value="BLR4730 PROTEIN"/>
    <property type="match status" value="1"/>
</dbReference>
<evidence type="ECO:0000256" key="1">
    <source>
        <dbReference type="ARBA" id="ARBA00001933"/>
    </source>
</evidence>
<feature type="domain" description="Aminotransferase class V" evidence="5">
    <location>
        <begin position="58"/>
        <end position="385"/>
    </location>
</feature>
<name>A0A6J5GXJ5_9BURK</name>
<dbReference type="Proteomes" id="UP000494252">
    <property type="component" value="Unassembled WGS sequence"/>
</dbReference>
<dbReference type="RefSeq" id="WP_175165697.1">
    <property type="nucleotide sequence ID" value="NZ_CADIKI010000027.1"/>
</dbReference>
<comment type="cofactor">
    <cofactor evidence="1 4">
        <name>pyridoxal 5'-phosphate</name>
        <dbReference type="ChEBI" id="CHEBI:597326"/>
    </cofactor>
</comment>
<evidence type="ECO:0000313" key="6">
    <source>
        <dbReference type="EMBL" id="CAB3808813.1"/>
    </source>
</evidence>
<dbReference type="InterPro" id="IPR020578">
    <property type="entry name" value="Aminotrans_V_PyrdxlP_BS"/>
</dbReference>
<accession>A0A6J5GXJ5</accession>
<keyword evidence="2" id="KW-0663">Pyridoxal phosphate</keyword>
<dbReference type="EC" id="2.8.1.7" evidence="6"/>
<dbReference type="InterPro" id="IPR015424">
    <property type="entry name" value="PyrdxlP-dep_Trfase"/>
</dbReference>